<feature type="region of interest" description="Disordered" evidence="1">
    <location>
        <begin position="50"/>
        <end position="177"/>
    </location>
</feature>
<gene>
    <name evidence="3" type="ORF">PPROV_000792800</name>
</gene>
<evidence type="ECO:0000313" key="4">
    <source>
        <dbReference type="Proteomes" id="UP000660262"/>
    </source>
</evidence>
<name>A0A830HUN2_9CHLO</name>
<dbReference type="EMBL" id="BNJQ01000024">
    <property type="protein sequence ID" value="GHP09191.1"/>
    <property type="molecule type" value="Genomic_DNA"/>
</dbReference>
<organism evidence="3 4">
    <name type="scientific">Pycnococcus provasolii</name>
    <dbReference type="NCBI Taxonomy" id="41880"/>
    <lineage>
        <taxon>Eukaryota</taxon>
        <taxon>Viridiplantae</taxon>
        <taxon>Chlorophyta</taxon>
        <taxon>Pseudoscourfieldiophyceae</taxon>
        <taxon>Pseudoscourfieldiales</taxon>
        <taxon>Pycnococcaceae</taxon>
        <taxon>Pycnococcus</taxon>
    </lineage>
</organism>
<feature type="compositionally biased region" description="Low complexity" evidence="1">
    <location>
        <begin position="145"/>
        <end position="165"/>
    </location>
</feature>
<keyword evidence="2" id="KW-1133">Transmembrane helix</keyword>
<keyword evidence="2" id="KW-0472">Membrane</keyword>
<evidence type="ECO:0008006" key="5">
    <source>
        <dbReference type="Google" id="ProtNLM"/>
    </source>
</evidence>
<dbReference type="AlphaFoldDB" id="A0A830HUN2"/>
<keyword evidence="2" id="KW-0812">Transmembrane</keyword>
<comment type="caution">
    <text evidence="3">The sequence shown here is derived from an EMBL/GenBank/DDBJ whole genome shotgun (WGS) entry which is preliminary data.</text>
</comment>
<feature type="compositionally biased region" description="Basic and acidic residues" evidence="1">
    <location>
        <begin position="91"/>
        <end position="111"/>
    </location>
</feature>
<dbReference type="Proteomes" id="UP000660262">
    <property type="component" value="Unassembled WGS sequence"/>
</dbReference>
<evidence type="ECO:0000256" key="2">
    <source>
        <dbReference type="SAM" id="Phobius"/>
    </source>
</evidence>
<protein>
    <recommendedName>
        <fullName evidence="5">Selenoprotein S</fullName>
    </recommendedName>
</protein>
<accession>A0A830HUN2</accession>
<reference evidence="3" key="1">
    <citation type="submission" date="2020-10" db="EMBL/GenBank/DDBJ databases">
        <title>Unveiling of a novel bifunctional photoreceptor, Dualchrome1, isolated from a cosmopolitan green alga.</title>
        <authorList>
            <person name="Suzuki S."/>
            <person name="Kawachi M."/>
        </authorList>
    </citation>
    <scope>NUCLEOTIDE SEQUENCE</scope>
    <source>
        <strain evidence="3">NIES 2893</strain>
    </source>
</reference>
<proteinExistence type="predicted"/>
<feature type="transmembrane region" description="Helical" evidence="2">
    <location>
        <begin position="20"/>
        <end position="41"/>
    </location>
</feature>
<feature type="compositionally biased region" description="Polar residues" evidence="1">
    <location>
        <begin position="50"/>
        <end position="63"/>
    </location>
</feature>
<evidence type="ECO:0000256" key="1">
    <source>
        <dbReference type="SAM" id="MobiDB-lite"/>
    </source>
</evidence>
<evidence type="ECO:0000313" key="3">
    <source>
        <dbReference type="EMBL" id="GHP09191.1"/>
    </source>
</evidence>
<dbReference type="Pfam" id="PF06936">
    <property type="entry name" value="Selenoprotein_S"/>
    <property type="match status" value="1"/>
</dbReference>
<dbReference type="InterPro" id="IPR009703">
    <property type="entry name" value="Selenoprotein_S"/>
</dbReference>
<sequence length="177" mass="19257">MTDAVTQSIGVIWGFLETYGWPLLLLVLLASYLSSFVSRALRADILNNSGLMGQKNNANNNGSRDQHMRQAMLAARERQQQEAEASVLLRKQREAELSKQRDSDLERKAERCGVAQTFKGKAQTAAGGGSDRPDGGDAPKPKPKPSSTATTSSHSLLNPAPSRPSFRPERRRPGRGG</sequence>
<keyword evidence="4" id="KW-1185">Reference proteome</keyword>
<feature type="compositionally biased region" description="Basic and acidic residues" evidence="1">
    <location>
        <begin position="131"/>
        <end position="140"/>
    </location>
</feature>
<dbReference type="GO" id="GO:0005789">
    <property type="term" value="C:endoplasmic reticulum membrane"/>
    <property type="evidence" value="ECO:0007669"/>
    <property type="project" value="InterPro"/>
</dbReference>
<dbReference type="GO" id="GO:0006886">
    <property type="term" value="P:intracellular protein transport"/>
    <property type="evidence" value="ECO:0007669"/>
    <property type="project" value="InterPro"/>
</dbReference>